<reference evidence="3" key="2">
    <citation type="submission" date="2020-09" db="EMBL/GenBank/DDBJ databases">
        <authorList>
            <person name="Sun Q."/>
            <person name="Zhou Y."/>
        </authorList>
    </citation>
    <scope>NUCLEOTIDE SEQUENCE</scope>
    <source>
        <strain evidence="3">CGMCC 1.12751</strain>
    </source>
</reference>
<dbReference type="Gene3D" id="1.25.40.10">
    <property type="entry name" value="Tetratricopeptide repeat domain"/>
    <property type="match status" value="1"/>
</dbReference>
<dbReference type="SUPFAM" id="SSF48452">
    <property type="entry name" value="TPR-like"/>
    <property type="match status" value="1"/>
</dbReference>
<sequence length="458" mass="51375">MKAKITLMLSFLFLGLSYVSAQDDDSSTLSIMSEYAKAKNYEAAYKPFMELRKSNPNYSRAIYVYGENILDYKIENSTGTEQVAYINDLVGLWGEREQYFASKTPKGEYAAKACQLMYDYREVLNKSNADLYSCFDAAYNLDAATFTNPKSLYTYFSLMVDLYDSGDKTASELFNKYDDIVEKVDQEIENYSESLNVLIEKEEAGTALTSKEERYKNSYESYLRAYDQISTSINSKLGTRANCENLVPLYTKDFEANKTNAVWLQRAAGNMSSKDCTDDPLFFKLVNAYHKLSPSANSAYYLGILKDKEGKTSEAIKFYEQAISLQTDSFKKAKLYEKIGDKLKAKGDYGSARNYFRNALKHNPSNGRPYLKIADMYNRSANNCGDTNFNKRAVFWLAADEAQKAGRVDPTLKSAAAQAAASYESKAPQKAEIFSAGNAGQKINIGCWIGASVTVPSI</sequence>
<feature type="repeat" description="TPR" evidence="1">
    <location>
        <begin position="333"/>
        <end position="366"/>
    </location>
</feature>
<name>A0A917GEC2_9FLAO</name>
<dbReference type="InterPro" id="IPR011990">
    <property type="entry name" value="TPR-like_helical_dom_sf"/>
</dbReference>
<dbReference type="PROSITE" id="PS50005">
    <property type="entry name" value="TPR"/>
    <property type="match status" value="2"/>
</dbReference>
<organism evidence="3 4">
    <name type="scientific">Bizionia arctica</name>
    <dbReference type="NCBI Taxonomy" id="1495645"/>
    <lineage>
        <taxon>Bacteria</taxon>
        <taxon>Pseudomonadati</taxon>
        <taxon>Bacteroidota</taxon>
        <taxon>Flavobacteriia</taxon>
        <taxon>Flavobacteriales</taxon>
        <taxon>Flavobacteriaceae</taxon>
        <taxon>Bizionia</taxon>
    </lineage>
</organism>
<proteinExistence type="predicted"/>
<evidence type="ECO:0000313" key="3">
    <source>
        <dbReference type="EMBL" id="GGG40696.1"/>
    </source>
</evidence>
<dbReference type="AlphaFoldDB" id="A0A917GEC2"/>
<dbReference type="InterPro" id="IPR019734">
    <property type="entry name" value="TPR_rpt"/>
</dbReference>
<dbReference type="Proteomes" id="UP000625976">
    <property type="component" value="Unassembled WGS sequence"/>
</dbReference>
<feature type="repeat" description="TPR" evidence="1">
    <location>
        <begin position="296"/>
        <end position="329"/>
    </location>
</feature>
<reference evidence="3" key="1">
    <citation type="journal article" date="2014" name="Int. J. Syst. Evol. Microbiol.">
        <title>Complete genome sequence of Corynebacterium casei LMG S-19264T (=DSM 44701T), isolated from a smear-ripened cheese.</title>
        <authorList>
            <consortium name="US DOE Joint Genome Institute (JGI-PGF)"/>
            <person name="Walter F."/>
            <person name="Albersmeier A."/>
            <person name="Kalinowski J."/>
            <person name="Ruckert C."/>
        </authorList>
    </citation>
    <scope>NUCLEOTIDE SEQUENCE</scope>
    <source>
        <strain evidence="3">CGMCC 1.12751</strain>
    </source>
</reference>
<dbReference type="RefSeq" id="WP_188462507.1">
    <property type="nucleotide sequence ID" value="NZ_BMFQ01000001.1"/>
</dbReference>
<dbReference type="EMBL" id="BMFQ01000001">
    <property type="protein sequence ID" value="GGG40696.1"/>
    <property type="molecule type" value="Genomic_DNA"/>
</dbReference>
<evidence type="ECO:0008006" key="5">
    <source>
        <dbReference type="Google" id="ProtNLM"/>
    </source>
</evidence>
<evidence type="ECO:0000256" key="1">
    <source>
        <dbReference type="PROSITE-ProRule" id="PRU00339"/>
    </source>
</evidence>
<keyword evidence="1" id="KW-0802">TPR repeat</keyword>
<accession>A0A917GEC2</accession>
<protein>
    <recommendedName>
        <fullName evidence="5">Tetratricopeptide repeat protein</fullName>
    </recommendedName>
</protein>
<keyword evidence="2" id="KW-0732">Signal</keyword>
<dbReference type="SMART" id="SM00028">
    <property type="entry name" value="TPR"/>
    <property type="match status" value="2"/>
</dbReference>
<gene>
    <name evidence="3" type="ORF">GCM10010976_10390</name>
</gene>
<feature type="signal peptide" evidence="2">
    <location>
        <begin position="1"/>
        <end position="21"/>
    </location>
</feature>
<evidence type="ECO:0000313" key="4">
    <source>
        <dbReference type="Proteomes" id="UP000625976"/>
    </source>
</evidence>
<feature type="chain" id="PRO_5037355963" description="Tetratricopeptide repeat protein" evidence="2">
    <location>
        <begin position="22"/>
        <end position="458"/>
    </location>
</feature>
<evidence type="ECO:0000256" key="2">
    <source>
        <dbReference type="SAM" id="SignalP"/>
    </source>
</evidence>
<comment type="caution">
    <text evidence="3">The sequence shown here is derived from an EMBL/GenBank/DDBJ whole genome shotgun (WGS) entry which is preliminary data.</text>
</comment>
<keyword evidence="4" id="KW-1185">Reference proteome</keyword>